<evidence type="ECO:0000313" key="3">
    <source>
        <dbReference type="EMBL" id="APZ43464.1"/>
    </source>
</evidence>
<dbReference type="PANTHER" id="PTHR43364">
    <property type="entry name" value="NADH-SPECIFIC METHYLGLYOXAL REDUCTASE-RELATED"/>
    <property type="match status" value="1"/>
</dbReference>
<dbReference type="InterPro" id="IPR036812">
    <property type="entry name" value="NAD(P)_OxRdtase_dom_sf"/>
</dbReference>
<dbReference type="PANTHER" id="PTHR43364:SF4">
    <property type="entry name" value="NAD(P)-LINKED OXIDOREDUCTASE SUPERFAMILY PROTEIN"/>
    <property type="match status" value="1"/>
</dbReference>
<proteinExistence type="predicted"/>
<dbReference type="GO" id="GO:0005829">
    <property type="term" value="C:cytosol"/>
    <property type="evidence" value="ECO:0007669"/>
    <property type="project" value="UniProtKB-ARBA"/>
</dbReference>
<dbReference type="Gene3D" id="3.20.20.100">
    <property type="entry name" value="NADP-dependent oxidoreductase domain"/>
    <property type="match status" value="1"/>
</dbReference>
<protein>
    <submittedName>
        <fullName evidence="3">General stress protein</fullName>
    </submittedName>
</protein>
<dbReference type="CDD" id="cd19148">
    <property type="entry name" value="AKR_AKR11B1"/>
    <property type="match status" value="1"/>
</dbReference>
<keyword evidence="1" id="KW-0560">Oxidoreductase</keyword>
<dbReference type="OrthoDB" id="9772407at2"/>
<feature type="domain" description="NADP-dependent oxidoreductase" evidence="2">
    <location>
        <begin position="15"/>
        <end position="311"/>
    </location>
</feature>
<dbReference type="RefSeq" id="WP_076837104.1">
    <property type="nucleotide sequence ID" value="NZ_CP019434.1"/>
</dbReference>
<name>A0A1P8UI42_9GAMM</name>
<organism evidence="3 4">
    <name type="scientific">Acidihalobacter ferrooxydans</name>
    <dbReference type="NCBI Taxonomy" id="1765967"/>
    <lineage>
        <taxon>Bacteria</taxon>
        <taxon>Pseudomonadati</taxon>
        <taxon>Pseudomonadota</taxon>
        <taxon>Gammaproteobacteria</taxon>
        <taxon>Chromatiales</taxon>
        <taxon>Ectothiorhodospiraceae</taxon>
        <taxon>Acidihalobacter</taxon>
    </lineage>
</organism>
<evidence type="ECO:0000313" key="4">
    <source>
        <dbReference type="Proteomes" id="UP000243807"/>
    </source>
</evidence>
<dbReference type="InterPro" id="IPR023210">
    <property type="entry name" value="NADP_OxRdtase_dom"/>
</dbReference>
<keyword evidence="4" id="KW-1185">Reference proteome</keyword>
<dbReference type="KEGG" id="afy:BW247_10500"/>
<dbReference type="InterPro" id="IPR018170">
    <property type="entry name" value="Aldo/ket_reductase_CS"/>
</dbReference>
<dbReference type="EMBL" id="CP019434">
    <property type="protein sequence ID" value="APZ43464.1"/>
    <property type="molecule type" value="Genomic_DNA"/>
</dbReference>
<sequence length="334" mass="37167">MDSIKLDHADITVPRIGLGTWAIGGWMWGGTDDAQAVDTIVSALERGIGLIDTAPVYGFGHSEEIVGKALAQFGRRDEIILATKLGLAWDDQGRVRRDSSPARIRQEIEDSLRRLRTDYIDIYQVHWPDAAVPYEETAQTLDDLRRAGKIRAIGVSNYRPEQMEAFRAAAPLATDQPPYNLFEREIEADVQPYCTERGIGLIAYGALCRGLLSGRMRADRAFQGDDLRQHDPKFQQPRFGQYLNAVERLDAYAREHYGKRVIHLALRWLIDQPGVATALWGARHPEQLDPVEDVLGWSLDADALKAIDAILDACITDPVGPEFMAPPENSAAPA</sequence>
<dbReference type="STRING" id="1765967.BW247_10500"/>
<reference evidence="3 4" key="1">
    <citation type="submission" date="2017-01" db="EMBL/GenBank/DDBJ databases">
        <title>Draft sequence of Acidihalobacter ferrooxidans strain DSM 14175 (strain V8).</title>
        <authorList>
            <person name="Khaleque H.N."/>
            <person name="Ramsay J.P."/>
            <person name="Murphy R.J.T."/>
            <person name="Kaksonen A.H."/>
            <person name="Boxall N.J."/>
            <person name="Watkin E.L.J."/>
        </authorList>
    </citation>
    <scope>NUCLEOTIDE SEQUENCE [LARGE SCALE GENOMIC DNA]</scope>
    <source>
        <strain evidence="3 4">V8</strain>
    </source>
</reference>
<dbReference type="FunFam" id="3.20.20.100:FF:000004">
    <property type="entry name" value="Oxidoreductase, aldo/keto reductase"/>
    <property type="match status" value="1"/>
</dbReference>
<dbReference type="InterPro" id="IPR050523">
    <property type="entry name" value="AKR_Detox_Biosynth"/>
</dbReference>
<accession>A0A1P8UI42</accession>
<dbReference type="Pfam" id="PF00248">
    <property type="entry name" value="Aldo_ket_red"/>
    <property type="match status" value="1"/>
</dbReference>
<dbReference type="AlphaFoldDB" id="A0A1P8UI42"/>
<evidence type="ECO:0000256" key="1">
    <source>
        <dbReference type="ARBA" id="ARBA00023002"/>
    </source>
</evidence>
<evidence type="ECO:0000259" key="2">
    <source>
        <dbReference type="Pfam" id="PF00248"/>
    </source>
</evidence>
<dbReference type="PROSITE" id="PS00062">
    <property type="entry name" value="ALDOKETO_REDUCTASE_2"/>
    <property type="match status" value="1"/>
</dbReference>
<dbReference type="GO" id="GO:0016491">
    <property type="term" value="F:oxidoreductase activity"/>
    <property type="evidence" value="ECO:0007669"/>
    <property type="project" value="UniProtKB-KW"/>
</dbReference>
<dbReference type="SUPFAM" id="SSF51430">
    <property type="entry name" value="NAD(P)-linked oxidoreductase"/>
    <property type="match status" value="1"/>
</dbReference>
<gene>
    <name evidence="3" type="ORF">BW247_10500</name>
</gene>
<dbReference type="Proteomes" id="UP000243807">
    <property type="component" value="Chromosome"/>
</dbReference>